<dbReference type="Proteomes" id="UP000579945">
    <property type="component" value="Unassembled WGS sequence"/>
</dbReference>
<dbReference type="EMBL" id="JACIBV010000003">
    <property type="protein sequence ID" value="MBB3733855.1"/>
    <property type="molecule type" value="Genomic_DNA"/>
</dbReference>
<keyword evidence="2" id="KW-1185">Reference proteome</keyword>
<dbReference type="RefSeq" id="WP_183662611.1">
    <property type="nucleotide sequence ID" value="NZ_JACIBV010000003.1"/>
</dbReference>
<proteinExistence type="predicted"/>
<dbReference type="AlphaFoldDB" id="A0A7W5VLZ5"/>
<protein>
    <submittedName>
        <fullName evidence="1">Uncharacterized protein</fullName>
    </submittedName>
</protein>
<name>A0A7W5VLZ5_9ACTN</name>
<accession>A0A7W5VLZ5</accession>
<sequence>MIIAVIGVVFTAWFNARGPDVFDKIGGEPPIKIGHVDIDYSERDIALREPVTDTRERAILLGEGASDSQRDAVLARHHRAPLDHASVTVVLIGNRTNLRIVDIEPRVLARKPVSDGALAFLSTAGEADTVELAADLDAAAPRFTTTKDRNASYFRKKQIDLKRDERVTLSLTVVGKKAYYEFDFLVTALAEDRTEQIEIKGPDKGSFRLTGRADAYRSYYDYGWRPISHDQVCARRKFEGC</sequence>
<gene>
    <name evidence="1" type="ORF">FHR33_009808</name>
</gene>
<comment type="caution">
    <text evidence="1">The sequence shown here is derived from an EMBL/GenBank/DDBJ whole genome shotgun (WGS) entry which is preliminary data.</text>
</comment>
<dbReference type="GeneID" id="95395776"/>
<evidence type="ECO:0000313" key="2">
    <source>
        <dbReference type="Proteomes" id="UP000579945"/>
    </source>
</evidence>
<organism evidence="1 2">
    <name type="scientific">Nonomuraea dietziae</name>
    <dbReference type="NCBI Taxonomy" id="65515"/>
    <lineage>
        <taxon>Bacteria</taxon>
        <taxon>Bacillati</taxon>
        <taxon>Actinomycetota</taxon>
        <taxon>Actinomycetes</taxon>
        <taxon>Streptosporangiales</taxon>
        <taxon>Streptosporangiaceae</taxon>
        <taxon>Nonomuraea</taxon>
    </lineage>
</organism>
<reference evidence="1 2" key="1">
    <citation type="submission" date="2020-08" db="EMBL/GenBank/DDBJ databases">
        <title>Sequencing the genomes of 1000 actinobacteria strains.</title>
        <authorList>
            <person name="Klenk H.-P."/>
        </authorList>
    </citation>
    <scope>NUCLEOTIDE SEQUENCE [LARGE SCALE GENOMIC DNA]</scope>
    <source>
        <strain evidence="1 2">DSM 44320</strain>
    </source>
</reference>
<evidence type="ECO:0000313" key="1">
    <source>
        <dbReference type="EMBL" id="MBB3733855.1"/>
    </source>
</evidence>